<dbReference type="Pfam" id="PF04042">
    <property type="entry name" value="DNA_pol_E_B"/>
    <property type="match status" value="1"/>
</dbReference>
<proteinExistence type="inferred from homology"/>
<gene>
    <name evidence="10" type="ORF">CTheo_3336</name>
</gene>
<dbReference type="EMBL" id="SSOP01000042">
    <property type="protein sequence ID" value="KAB5593254.1"/>
    <property type="molecule type" value="Genomic_DNA"/>
</dbReference>
<evidence type="ECO:0000256" key="4">
    <source>
        <dbReference type="ARBA" id="ARBA00022705"/>
    </source>
</evidence>
<keyword evidence="5" id="KW-0238">DNA-binding</keyword>
<dbReference type="GO" id="GO:0042276">
    <property type="term" value="P:error-prone translesion synthesis"/>
    <property type="evidence" value="ECO:0007669"/>
    <property type="project" value="TreeGrafter"/>
</dbReference>
<evidence type="ECO:0000256" key="6">
    <source>
        <dbReference type="ARBA" id="ARBA00023242"/>
    </source>
</evidence>
<protein>
    <recommendedName>
        <fullName evidence="3">DNA polymerase epsilon subunit B</fullName>
    </recommendedName>
    <alternativeName>
        <fullName evidence="7">DNA polymerase II subunit 2</fullName>
    </alternativeName>
</protein>
<sequence length="852" mass="95558">MFSRTAAVLRASSIQAKRHRIRNVNVIQTRQISILEPLASGIIETGHVLSSLPLPASLPPYSCAIIGITLALRVGITLPLTLWSRARAYRREHIVGPQLQAWRERAKVEVGKAFARERKTYEEYRQEMGRLQVAKIKEFNKAHRCSPLPTIIVPFAVHAPLFILATASFRYAALMPTTLENPLASESFLTLKSLAQIDPTGILPISVGLMMFSNIELGRVARPIKIPQSEPSNSSTESSSPSQPKPLSLVSALENGLRGVSILFIWIAMQSPGAVVLYWLTSASYTFIERLFFISYGKRQLTNGSPQSIDPLPKASAGLHQAAPPRSEAPKREAITFLDTILNKHNIPDDEVQESLEYIAKAYMKRDDATAIVSPEILERIYDMMQLGADAGATQDVDDEDVNPDHYLHIINAFDMPWWIFNSERKAFEKAPSKPSIGGSPTSRAQFLRDRYNIIKQVILRNEHFSPPAVPGKDRDNYLKLTTTKNLLGRAGEAFMLFGMLAYSPEGKLCLEDLDGRVELDIRNTGPCEGLFTEGSMVLCEGIYTDEETLSVEAIGHPPSEKREIARSVFGHIDFLGKGATTLVEETKLETRLQRLYRPSFIVISDLWLDHPRTALGLHKLLQTCLEQDWIPLLFVLCGNFTTRGIGQGSGDALVRYTEYFDALADLLSSPEYRPILDKSQFVFVPGPLDPWGSSTLPRPGIPETFTVKIRARVPRVHFTSNPCRIKFFSQELVIFREDMMSRMLRNLVGIKRAVGDADLKKYLVQTLLDQAHLSPISLSIQPTLWEFDQSLRLYPMPTALVMADKYERYELTYEGCHVFNPGSFLGSSYGFSMWLPQDKISEPSELDIDED</sequence>
<dbReference type="InterPro" id="IPR007185">
    <property type="entry name" value="DNA_pol_a/d/e_bsu"/>
</dbReference>
<name>A0A5N5QNJ1_9AGAM</name>
<dbReference type="PANTHER" id="PTHR12708:SF0">
    <property type="entry name" value="DNA POLYMERASE EPSILON SUBUNIT 2"/>
    <property type="match status" value="1"/>
</dbReference>
<evidence type="ECO:0000256" key="8">
    <source>
        <dbReference type="SAM" id="MobiDB-lite"/>
    </source>
</evidence>
<evidence type="ECO:0000259" key="9">
    <source>
        <dbReference type="Pfam" id="PF04042"/>
    </source>
</evidence>
<comment type="similarity">
    <text evidence="2">Belongs to the DNA polymerase epsilon subunit B family.</text>
</comment>
<reference evidence="10 11" key="1">
    <citation type="journal article" date="2019" name="Fungal Biol. Biotechnol.">
        <title>Draft genome sequence of fastidious pathogen Ceratobasidium theobromae, which causes vascular-streak dieback in Theobroma cacao.</title>
        <authorList>
            <person name="Ali S.S."/>
            <person name="Asman A."/>
            <person name="Shao J."/>
            <person name="Firmansyah A.P."/>
            <person name="Susilo A.W."/>
            <person name="Rosmana A."/>
            <person name="McMahon P."/>
            <person name="Junaid M."/>
            <person name="Guest D."/>
            <person name="Kheng T.Y."/>
            <person name="Meinhardt L.W."/>
            <person name="Bailey B.A."/>
        </authorList>
    </citation>
    <scope>NUCLEOTIDE SEQUENCE [LARGE SCALE GENOMIC DNA]</scope>
    <source>
        <strain evidence="10 11">CT2</strain>
    </source>
</reference>
<feature type="region of interest" description="Disordered" evidence="8">
    <location>
        <begin position="305"/>
        <end position="326"/>
    </location>
</feature>
<dbReference type="GO" id="GO:0003677">
    <property type="term" value="F:DNA binding"/>
    <property type="evidence" value="ECO:0007669"/>
    <property type="project" value="UniProtKB-KW"/>
</dbReference>
<comment type="subcellular location">
    <subcellularLocation>
        <location evidence="1">Nucleus</location>
    </subcellularLocation>
</comment>
<feature type="domain" description="DNA polymerase alpha/delta/epsilon subunit B" evidence="9">
    <location>
        <begin position="601"/>
        <end position="808"/>
    </location>
</feature>
<dbReference type="PANTHER" id="PTHR12708">
    <property type="entry name" value="DNA POLYMERASE EPSILON SUBUNIT B"/>
    <property type="match status" value="1"/>
</dbReference>
<evidence type="ECO:0000256" key="5">
    <source>
        <dbReference type="ARBA" id="ARBA00023125"/>
    </source>
</evidence>
<evidence type="ECO:0000256" key="7">
    <source>
        <dbReference type="ARBA" id="ARBA00032930"/>
    </source>
</evidence>
<feature type="compositionally biased region" description="Low complexity" evidence="8">
    <location>
        <begin position="227"/>
        <end position="246"/>
    </location>
</feature>
<accession>A0A5N5QNJ1</accession>
<evidence type="ECO:0000256" key="1">
    <source>
        <dbReference type="ARBA" id="ARBA00004123"/>
    </source>
</evidence>
<dbReference type="OrthoDB" id="10254730at2759"/>
<dbReference type="Proteomes" id="UP000383932">
    <property type="component" value="Unassembled WGS sequence"/>
</dbReference>
<evidence type="ECO:0000313" key="10">
    <source>
        <dbReference type="EMBL" id="KAB5593254.1"/>
    </source>
</evidence>
<keyword evidence="11" id="KW-1185">Reference proteome</keyword>
<dbReference type="AlphaFoldDB" id="A0A5N5QNJ1"/>
<evidence type="ECO:0000313" key="11">
    <source>
        <dbReference type="Proteomes" id="UP000383932"/>
    </source>
</evidence>
<feature type="region of interest" description="Disordered" evidence="8">
    <location>
        <begin position="226"/>
        <end position="246"/>
    </location>
</feature>
<dbReference type="InterPro" id="IPR016266">
    <property type="entry name" value="POLE2"/>
</dbReference>
<comment type="caution">
    <text evidence="10">The sequence shown here is derived from an EMBL/GenBank/DDBJ whole genome shotgun (WGS) entry which is preliminary data.</text>
</comment>
<keyword evidence="4" id="KW-0235">DNA replication</keyword>
<dbReference type="GO" id="GO:0006261">
    <property type="term" value="P:DNA-templated DNA replication"/>
    <property type="evidence" value="ECO:0007669"/>
    <property type="project" value="InterPro"/>
</dbReference>
<evidence type="ECO:0000256" key="3">
    <source>
        <dbReference type="ARBA" id="ARBA00016011"/>
    </source>
</evidence>
<organism evidence="10 11">
    <name type="scientific">Ceratobasidium theobromae</name>
    <dbReference type="NCBI Taxonomy" id="1582974"/>
    <lineage>
        <taxon>Eukaryota</taxon>
        <taxon>Fungi</taxon>
        <taxon>Dikarya</taxon>
        <taxon>Basidiomycota</taxon>
        <taxon>Agaricomycotina</taxon>
        <taxon>Agaricomycetes</taxon>
        <taxon>Cantharellales</taxon>
        <taxon>Ceratobasidiaceae</taxon>
        <taxon>Ceratobasidium</taxon>
    </lineage>
</organism>
<keyword evidence="6" id="KW-0539">Nucleus</keyword>
<evidence type="ECO:0000256" key="2">
    <source>
        <dbReference type="ARBA" id="ARBA00009560"/>
    </source>
</evidence>
<dbReference type="GO" id="GO:0008622">
    <property type="term" value="C:epsilon DNA polymerase complex"/>
    <property type="evidence" value="ECO:0007669"/>
    <property type="project" value="InterPro"/>
</dbReference>